<protein>
    <submittedName>
        <fullName evidence="2">Uncharacterized protein</fullName>
    </submittedName>
</protein>
<gene>
    <name evidence="2" type="ORF">FF041_09755</name>
</gene>
<feature type="transmembrane region" description="Helical" evidence="1">
    <location>
        <begin position="66"/>
        <end position="85"/>
    </location>
</feature>
<feature type="transmembrane region" description="Helical" evidence="1">
    <location>
        <begin position="24"/>
        <end position="46"/>
    </location>
</feature>
<dbReference type="OrthoDB" id="7107981at2"/>
<dbReference type="AlphaFoldDB" id="A0A646KEL7"/>
<keyword evidence="3" id="KW-1185">Reference proteome</keyword>
<evidence type="ECO:0000256" key="1">
    <source>
        <dbReference type="SAM" id="Phobius"/>
    </source>
</evidence>
<keyword evidence="1" id="KW-0472">Membrane</keyword>
<proteinExistence type="predicted"/>
<accession>A0A646KEL7</accession>
<keyword evidence="1" id="KW-1133">Transmembrane helix</keyword>
<sequence length="367" mass="40279">MDVDARMREELSPRGAQRTTRGHALITGGWALRVAGMAVGLAGFLVARASFYADQLAYLDTRPVFWWLRLLAGVAAFFAGLLVFWTGRRLVVRGKQHTADIIDSFDRLTGTRYVLYLRPFSTDPEMASLPIEVPGGNWGESAFFASGLTQEEALVRRFRRFGRVIGIGSPGEPLPLTGAVRAYLPVDDWKSTVTGLIGGAHVVLLSAGPGPGTVWEFTEALRVLPPTRLVLLAYCDPATYARFRTAVAEEYARRSGTEPGAPDTGRWPPLPALPDFPPLARPRRPLWETVLNGGRSRSRWDFHLKGLVAFGPGWRGTFIRFDPSTLRLPSIVSLNRLVTRQLKPVMAQLATLPARGIDPPAADGRPS</sequence>
<keyword evidence="1" id="KW-0812">Transmembrane</keyword>
<evidence type="ECO:0000313" key="3">
    <source>
        <dbReference type="Proteomes" id="UP000419138"/>
    </source>
</evidence>
<dbReference type="RefSeq" id="WP_153522041.1">
    <property type="nucleotide sequence ID" value="NZ_JBEPDZ010000044.1"/>
</dbReference>
<name>A0A646KEL7_STRJU</name>
<reference evidence="2 3" key="1">
    <citation type="submission" date="2019-05" db="EMBL/GenBank/DDBJ databases">
        <title>Comparative genomics and metabolomics analyses of clavulanic acid producing Streptomyces species provides insight into specialized metabolism and evolution of beta-lactam biosynthetic gene clusters.</title>
        <authorList>
            <person name="Moore M.A."/>
            <person name="Cruz-Morales P."/>
            <person name="Barona Gomez F."/>
            <person name="Kapil T."/>
        </authorList>
    </citation>
    <scope>NUCLEOTIDE SEQUENCE [LARGE SCALE GENOMIC DNA]</scope>
    <source>
        <strain evidence="2 3">NRRL 5741</strain>
    </source>
</reference>
<dbReference type="Proteomes" id="UP000419138">
    <property type="component" value="Unassembled WGS sequence"/>
</dbReference>
<dbReference type="EMBL" id="VCLA01000078">
    <property type="protein sequence ID" value="MQT00500.1"/>
    <property type="molecule type" value="Genomic_DNA"/>
</dbReference>
<organism evidence="2 3">
    <name type="scientific">Streptomyces jumonjinensis</name>
    <dbReference type="NCBI Taxonomy" id="1945"/>
    <lineage>
        <taxon>Bacteria</taxon>
        <taxon>Bacillati</taxon>
        <taxon>Actinomycetota</taxon>
        <taxon>Actinomycetes</taxon>
        <taxon>Kitasatosporales</taxon>
        <taxon>Streptomycetaceae</taxon>
        <taxon>Streptomyces</taxon>
    </lineage>
</organism>
<comment type="caution">
    <text evidence="2">The sequence shown here is derived from an EMBL/GenBank/DDBJ whole genome shotgun (WGS) entry which is preliminary data.</text>
</comment>
<evidence type="ECO:0000313" key="2">
    <source>
        <dbReference type="EMBL" id="MQT00500.1"/>
    </source>
</evidence>